<keyword evidence="2" id="KW-1185">Reference proteome</keyword>
<protein>
    <submittedName>
        <fullName evidence="1">CoA synthetase</fullName>
    </submittedName>
</protein>
<evidence type="ECO:0000313" key="1">
    <source>
        <dbReference type="EMBL" id="RDV05140.1"/>
    </source>
</evidence>
<sequence>MTFLPEELLADQIATIIGDVRHVAVGNASPIPAAAALLARERGKLQGTGRPYVSLLGSSQHTFWTDGGRELFDCAGQGRIDVFFLSGGQIDGEGNINLVEIGDHAHPKVRFPGSYGSAHLYYVVPKVILFRTEHSRRTLVPRVDFISAAGRSAPNVHRTGGPVALITNRCLFSFADGRFTLKSVHPGHTVEEVIEHTGFDFDRPAQVPETPAPTGETLALLRDKVAPQLEAVYPQFVAKVFGRRESALSA</sequence>
<dbReference type="AlphaFoldDB" id="A0A371BC58"/>
<organism evidence="1 2">
    <name type="scientific">Undibacter mobilis</name>
    <dbReference type="NCBI Taxonomy" id="2292256"/>
    <lineage>
        <taxon>Bacteria</taxon>
        <taxon>Pseudomonadati</taxon>
        <taxon>Pseudomonadota</taxon>
        <taxon>Alphaproteobacteria</taxon>
        <taxon>Hyphomicrobiales</taxon>
        <taxon>Nitrobacteraceae</taxon>
        <taxon>Undibacter</taxon>
    </lineage>
</organism>
<dbReference type="EMBL" id="QRGO01000001">
    <property type="protein sequence ID" value="RDV05140.1"/>
    <property type="molecule type" value="Genomic_DNA"/>
</dbReference>
<accession>A0A371BC58</accession>
<name>A0A371BC58_9BRAD</name>
<dbReference type="PANTHER" id="PTHR43293">
    <property type="entry name" value="ACETATE COA-TRANSFERASE YDIF"/>
    <property type="match status" value="1"/>
</dbReference>
<proteinExistence type="predicted"/>
<dbReference type="GO" id="GO:0008410">
    <property type="term" value="F:CoA-transferase activity"/>
    <property type="evidence" value="ECO:0007669"/>
    <property type="project" value="InterPro"/>
</dbReference>
<dbReference type="InterPro" id="IPR037171">
    <property type="entry name" value="NagB/RpiA_transferase-like"/>
</dbReference>
<dbReference type="PANTHER" id="PTHR43293:SF3">
    <property type="entry name" value="CHOLESTEROL RING-CLEAVING HYDROLASE IPDB SUBUNIT"/>
    <property type="match status" value="1"/>
</dbReference>
<dbReference type="SUPFAM" id="SSF100950">
    <property type="entry name" value="NagB/RpiA/CoA transferase-like"/>
    <property type="match status" value="1"/>
</dbReference>
<dbReference type="Pfam" id="PF01144">
    <property type="entry name" value="CoA_trans"/>
    <property type="match status" value="1"/>
</dbReference>
<dbReference type="InterPro" id="IPR004165">
    <property type="entry name" value="CoA_trans_fam_I"/>
</dbReference>
<comment type="caution">
    <text evidence="1">The sequence shown here is derived from an EMBL/GenBank/DDBJ whole genome shotgun (WGS) entry which is preliminary data.</text>
</comment>
<dbReference type="SMART" id="SM00882">
    <property type="entry name" value="CoA_trans"/>
    <property type="match status" value="1"/>
</dbReference>
<dbReference type="Proteomes" id="UP000263993">
    <property type="component" value="Unassembled WGS sequence"/>
</dbReference>
<gene>
    <name evidence="1" type="ORF">DXH78_11535</name>
</gene>
<dbReference type="RefSeq" id="WP_115517167.1">
    <property type="nucleotide sequence ID" value="NZ_QRGO01000001.1"/>
</dbReference>
<reference evidence="2" key="1">
    <citation type="submission" date="2018-08" db="EMBL/GenBank/DDBJ databases">
        <authorList>
            <person name="Kim S.-J."/>
            <person name="Jung G.-Y."/>
        </authorList>
    </citation>
    <scope>NUCLEOTIDE SEQUENCE [LARGE SCALE GENOMIC DNA]</scope>
    <source>
        <strain evidence="2">GY_H</strain>
    </source>
</reference>
<dbReference type="OrthoDB" id="9813111at2"/>
<dbReference type="Gene3D" id="3.40.1080.10">
    <property type="entry name" value="Glutaconate Coenzyme A-transferase"/>
    <property type="match status" value="1"/>
</dbReference>
<evidence type="ECO:0000313" key="2">
    <source>
        <dbReference type="Proteomes" id="UP000263993"/>
    </source>
</evidence>